<proteinExistence type="predicted"/>
<evidence type="ECO:0000313" key="1">
    <source>
        <dbReference type="EMBL" id="RLK55736.1"/>
    </source>
</evidence>
<comment type="caution">
    <text evidence="1">The sequence shown here is derived from an EMBL/GenBank/DDBJ whole genome shotgun (WGS) entry which is preliminary data.</text>
</comment>
<evidence type="ECO:0000313" key="2">
    <source>
        <dbReference type="Proteomes" id="UP000274786"/>
    </source>
</evidence>
<dbReference type="EMBL" id="RCDC01000004">
    <property type="protein sequence ID" value="RLK55736.1"/>
    <property type="molecule type" value="Genomic_DNA"/>
</dbReference>
<protein>
    <submittedName>
        <fullName evidence="1">Uncharacterized protein</fullName>
    </submittedName>
</protein>
<sequence length="45" mass="4988">MLISAGIPAAVLQMKSKNRHAAPVAVIQALRAHGDVLRRRWQVRT</sequence>
<gene>
    <name evidence="1" type="ORF">BCL79_0105</name>
</gene>
<dbReference type="AlphaFoldDB" id="A0A498CD20"/>
<reference evidence="1 2" key="1">
    <citation type="submission" date="2018-10" db="EMBL/GenBank/DDBJ databases">
        <title>Comparative analysis of microorganisms from saline springs in Andes Mountain Range, Colombia.</title>
        <authorList>
            <person name="Rubin E."/>
        </authorList>
    </citation>
    <scope>NUCLEOTIDE SEQUENCE [LARGE SCALE GENOMIC DNA]</scope>
    <source>
        <strain evidence="1 2">USBA GBX 843</strain>
    </source>
</reference>
<organism evidence="1 2">
    <name type="scientific">Stenotrophomonas rhizophila</name>
    <dbReference type="NCBI Taxonomy" id="216778"/>
    <lineage>
        <taxon>Bacteria</taxon>
        <taxon>Pseudomonadati</taxon>
        <taxon>Pseudomonadota</taxon>
        <taxon>Gammaproteobacteria</taxon>
        <taxon>Lysobacterales</taxon>
        <taxon>Lysobacteraceae</taxon>
        <taxon>Stenotrophomonas</taxon>
    </lineage>
</organism>
<accession>A0A498CD20</accession>
<name>A0A498CD20_9GAMM</name>
<dbReference type="Proteomes" id="UP000274786">
    <property type="component" value="Unassembled WGS sequence"/>
</dbReference>